<dbReference type="Proteomes" id="UP000482209">
    <property type="component" value="Unassembled WGS sequence"/>
</dbReference>
<evidence type="ECO:0000256" key="11">
    <source>
        <dbReference type="ARBA" id="ARBA00023136"/>
    </source>
</evidence>
<dbReference type="PROSITE" id="PS50885">
    <property type="entry name" value="HAMP"/>
    <property type="match status" value="1"/>
</dbReference>
<comment type="caution">
    <text evidence="14">The sequence shown here is derived from an EMBL/GenBank/DDBJ whole genome shotgun (WGS) entry which is preliminary data.</text>
</comment>
<dbReference type="Gene3D" id="6.10.340.10">
    <property type="match status" value="1"/>
</dbReference>
<dbReference type="PANTHER" id="PTHR34220:SF11">
    <property type="entry name" value="SENSOR PROTEIN KINASE HPTS"/>
    <property type="match status" value="1"/>
</dbReference>
<dbReference type="PANTHER" id="PTHR34220">
    <property type="entry name" value="SENSOR HISTIDINE KINASE YPDA"/>
    <property type="match status" value="1"/>
</dbReference>
<dbReference type="AlphaFoldDB" id="A0A6L5Y1A8"/>
<dbReference type="InterPro" id="IPR036890">
    <property type="entry name" value="HATPase_C_sf"/>
</dbReference>
<keyword evidence="10" id="KW-0902">Two-component regulatory system</keyword>
<dbReference type="SUPFAM" id="SSF55874">
    <property type="entry name" value="ATPase domain of HSP90 chaperone/DNA topoisomerase II/histidine kinase"/>
    <property type="match status" value="1"/>
</dbReference>
<reference evidence="14 15" key="1">
    <citation type="submission" date="2019-08" db="EMBL/GenBank/DDBJ databases">
        <title>In-depth cultivation of the pig gut microbiome towards novel bacterial diversity and tailored functional studies.</title>
        <authorList>
            <person name="Wylensek D."/>
            <person name="Hitch T.C.A."/>
            <person name="Clavel T."/>
        </authorList>
    </citation>
    <scope>NUCLEOTIDE SEQUENCE [LARGE SCALE GENOMIC DNA]</scope>
    <source>
        <strain evidence="14 15">WCA-693-APC-MOT-I</strain>
    </source>
</reference>
<gene>
    <name evidence="14" type="ORF">FYJ58_13890</name>
</gene>
<dbReference type="InterPro" id="IPR010559">
    <property type="entry name" value="Sig_transdc_His_kin_internal"/>
</dbReference>
<dbReference type="InterPro" id="IPR050640">
    <property type="entry name" value="Bact_2-comp_sensor_kinase"/>
</dbReference>
<evidence type="ECO:0000313" key="15">
    <source>
        <dbReference type="Proteomes" id="UP000482209"/>
    </source>
</evidence>
<feature type="transmembrane region" description="Helical" evidence="12">
    <location>
        <begin position="272"/>
        <end position="293"/>
    </location>
</feature>
<dbReference type="EMBL" id="VUMT01000040">
    <property type="protein sequence ID" value="MSS64946.1"/>
    <property type="molecule type" value="Genomic_DNA"/>
</dbReference>
<keyword evidence="11 12" id="KW-0472">Membrane</keyword>
<keyword evidence="6" id="KW-0547">Nucleotide-binding</keyword>
<evidence type="ECO:0000256" key="3">
    <source>
        <dbReference type="ARBA" id="ARBA00022553"/>
    </source>
</evidence>
<evidence type="ECO:0000256" key="6">
    <source>
        <dbReference type="ARBA" id="ARBA00022741"/>
    </source>
</evidence>
<name>A0A6L5Y1A8_9FIRM</name>
<evidence type="ECO:0000313" key="14">
    <source>
        <dbReference type="EMBL" id="MSS64946.1"/>
    </source>
</evidence>
<dbReference type="GO" id="GO:0005886">
    <property type="term" value="C:plasma membrane"/>
    <property type="evidence" value="ECO:0007669"/>
    <property type="project" value="UniProtKB-SubCell"/>
</dbReference>
<comment type="subcellular location">
    <subcellularLocation>
        <location evidence="1">Cell membrane</location>
        <topology evidence="1">Multi-pass membrane protein</topology>
    </subcellularLocation>
</comment>
<dbReference type="InterPro" id="IPR003660">
    <property type="entry name" value="HAMP_dom"/>
</dbReference>
<evidence type="ECO:0000256" key="4">
    <source>
        <dbReference type="ARBA" id="ARBA00022679"/>
    </source>
</evidence>
<keyword evidence="5 12" id="KW-0812">Transmembrane</keyword>
<keyword evidence="15" id="KW-1185">Reference proteome</keyword>
<evidence type="ECO:0000256" key="8">
    <source>
        <dbReference type="ARBA" id="ARBA00022840"/>
    </source>
</evidence>
<dbReference type="Pfam" id="PF06580">
    <property type="entry name" value="His_kinase"/>
    <property type="match status" value="1"/>
</dbReference>
<evidence type="ECO:0000256" key="9">
    <source>
        <dbReference type="ARBA" id="ARBA00022989"/>
    </source>
</evidence>
<dbReference type="Gene3D" id="3.30.565.10">
    <property type="entry name" value="Histidine kinase-like ATPase, C-terminal domain"/>
    <property type="match status" value="1"/>
</dbReference>
<proteinExistence type="predicted"/>
<dbReference type="GO" id="GO:0005524">
    <property type="term" value="F:ATP binding"/>
    <property type="evidence" value="ECO:0007669"/>
    <property type="project" value="UniProtKB-KW"/>
</dbReference>
<evidence type="ECO:0000256" key="5">
    <source>
        <dbReference type="ARBA" id="ARBA00022692"/>
    </source>
</evidence>
<dbReference type="SUPFAM" id="SSF158472">
    <property type="entry name" value="HAMP domain-like"/>
    <property type="match status" value="1"/>
</dbReference>
<accession>A0A6L5Y1A8</accession>
<dbReference type="RefSeq" id="WP_154520304.1">
    <property type="nucleotide sequence ID" value="NZ_VUMT01000040.1"/>
</dbReference>
<keyword evidence="4" id="KW-0808">Transferase</keyword>
<evidence type="ECO:0000256" key="12">
    <source>
        <dbReference type="SAM" id="Phobius"/>
    </source>
</evidence>
<dbReference type="InterPro" id="IPR003594">
    <property type="entry name" value="HATPase_dom"/>
</dbReference>
<dbReference type="GO" id="GO:0000155">
    <property type="term" value="F:phosphorelay sensor kinase activity"/>
    <property type="evidence" value="ECO:0007669"/>
    <property type="project" value="InterPro"/>
</dbReference>
<evidence type="ECO:0000256" key="2">
    <source>
        <dbReference type="ARBA" id="ARBA00022475"/>
    </source>
</evidence>
<feature type="domain" description="HAMP" evidence="13">
    <location>
        <begin position="298"/>
        <end position="350"/>
    </location>
</feature>
<organism evidence="14 15">
    <name type="scientific">Velocimicrobium porci</name>
    <dbReference type="NCBI Taxonomy" id="2606634"/>
    <lineage>
        <taxon>Bacteria</taxon>
        <taxon>Bacillati</taxon>
        <taxon>Bacillota</taxon>
        <taxon>Clostridia</taxon>
        <taxon>Lachnospirales</taxon>
        <taxon>Lachnospiraceae</taxon>
        <taxon>Velocimicrobium</taxon>
    </lineage>
</organism>
<dbReference type="Pfam" id="PF02518">
    <property type="entry name" value="HATPase_c"/>
    <property type="match status" value="1"/>
</dbReference>
<dbReference type="Pfam" id="PF00672">
    <property type="entry name" value="HAMP"/>
    <property type="match status" value="1"/>
</dbReference>
<protein>
    <submittedName>
        <fullName evidence="14">HAMP domain-containing protein</fullName>
    </submittedName>
</protein>
<evidence type="ECO:0000259" key="13">
    <source>
        <dbReference type="PROSITE" id="PS50885"/>
    </source>
</evidence>
<sequence>MDKLKVYKKLIITYTMVILWIVLILEGYFIMSIRRERRKRDLEYNQSMCQNAADYVEEIATVASDVQYGLYQNKTQIQDVVWFLTLDLEGYFRKKFEAYAKDNGVVYQGIDYFAKDAFRYSKNMTDITFVSLASNKICTYYPNGDMKTDVYGYDANLDKGVSIQIRNDSIIFLKEICDPNTFQKVGILKISFNSKGFSELEGNYGRSALMVYADNGDIAYCKENEEWVKQFKKIGENSVLEKKYHIYIDRVRTRELNIVAYVKKGQTGKIPIVVWIMLLFMGIGLFSVGMYFVNRKIRHLSNRLELILNGMERVMEGDLTVRLAVKKEDELDIIADNFNIMCENLDSYIQKSYLAEIEQKNAEMNVLQSQINPHFLYNTLEAIRMKAICNGDKEVGKMLYGLAVVFRSQVKDENVVNVARELYYCKKYLELFEFRYQNKFQFMIDCPEQYAVIPVIKFIVQPIVENYFAHGIRLQEEDNYLEIKVRQEENNKTLRIEVRDNGIGMTEEQINAKNTELRGKVSRTGSIGILNVHRRIVAAYGDDYGVDLKKNGEQGLLVTLRIPIQEG</sequence>
<keyword evidence="3" id="KW-0597">Phosphoprotein</keyword>
<keyword evidence="9 12" id="KW-1133">Transmembrane helix</keyword>
<evidence type="ECO:0000256" key="1">
    <source>
        <dbReference type="ARBA" id="ARBA00004651"/>
    </source>
</evidence>
<dbReference type="CDD" id="cd06225">
    <property type="entry name" value="HAMP"/>
    <property type="match status" value="1"/>
</dbReference>
<keyword evidence="7" id="KW-0418">Kinase</keyword>
<dbReference type="SMART" id="SM00304">
    <property type="entry name" value="HAMP"/>
    <property type="match status" value="1"/>
</dbReference>
<evidence type="ECO:0000256" key="7">
    <source>
        <dbReference type="ARBA" id="ARBA00022777"/>
    </source>
</evidence>
<keyword evidence="2" id="KW-1003">Cell membrane</keyword>
<feature type="transmembrane region" description="Helical" evidence="12">
    <location>
        <begin position="12"/>
        <end position="31"/>
    </location>
</feature>
<evidence type="ECO:0000256" key="10">
    <source>
        <dbReference type="ARBA" id="ARBA00023012"/>
    </source>
</evidence>
<keyword evidence="8" id="KW-0067">ATP-binding</keyword>